<dbReference type="Proteomes" id="UP000321062">
    <property type="component" value="Chromosome"/>
</dbReference>
<protein>
    <submittedName>
        <fullName evidence="1">Uncharacterized protein</fullName>
    </submittedName>
</protein>
<dbReference type="Pfam" id="PF04116">
    <property type="entry name" value="FA_hydroxylase"/>
    <property type="match status" value="1"/>
</dbReference>
<dbReference type="SUPFAM" id="SSF51735">
    <property type="entry name" value="NAD(P)-binding Rossmann-fold domains"/>
    <property type="match status" value="1"/>
</dbReference>
<dbReference type="EMBL" id="CP041690">
    <property type="protein sequence ID" value="QEE21039.1"/>
    <property type="molecule type" value="Genomic_DNA"/>
</dbReference>
<name>A0A5B9DQK8_9HYPH</name>
<dbReference type="AlphaFoldDB" id="A0A5B9DQK8"/>
<dbReference type="RefSeq" id="WP_147656318.1">
    <property type="nucleotide sequence ID" value="NZ_BMFM01000001.1"/>
</dbReference>
<dbReference type="GO" id="GO:0016491">
    <property type="term" value="F:oxidoreductase activity"/>
    <property type="evidence" value="ECO:0007669"/>
    <property type="project" value="InterPro"/>
</dbReference>
<keyword evidence="2" id="KW-1185">Reference proteome</keyword>
<dbReference type="KEGG" id="yti:FNA67_13010"/>
<dbReference type="GO" id="GO:0005506">
    <property type="term" value="F:iron ion binding"/>
    <property type="evidence" value="ECO:0007669"/>
    <property type="project" value="InterPro"/>
</dbReference>
<proteinExistence type="predicted"/>
<reference evidence="1 2" key="1">
    <citation type="journal article" date="2015" name="Int. J. Syst. Evol. Microbiol.">
        <title>Youhaiella tibetensis gen. nov., sp. nov., isolated from subsurface sediment.</title>
        <authorList>
            <person name="Wang Y.X."/>
            <person name="Huang F.Q."/>
            <person name="Nogi Y."/>
            <person name="Pang S.J."/>
            <person name="Wang P.K."/>
            <person name="Lv J."/>
        </authorList>
    </citation>
    <scope>NUCLEOTIDE SEQUENCE [LARGE SCALE GENOMIC DNA]</scope>
    <source>
        <strain evidence="2">fig4</strain>
    </source>
</reference>
<accession>A0A5B9DQK8</accession>
<gene>
    <name evidence="1" type="ORF">FNA67_13010</name>
</gene>
<evidence type="ECO:0000313" key="2">
    <source>
        <dbReference type="Proteomes" id="UP000321062"/>
    </source>
</evidence>
<dbReference type="InterPro" id="IPR036291">
    <property type="entry name" value="NAD(P)-bd_dom_sf"/>
</dbReference>
<dbReference type="InterPro" id="IPR006694">
    <property type="entry name" value="Fatty_acid_hydroxylase"/>
</dbReference>
<dbReference type="GO" id="GO:0008610">
    <property type="term" value="P:lipid biosynthetic process"/>
    <property type="evidence" value="ECO:0007669"/>
    <property type="project" value="InterPro"/>
</dbReference>
<dbReference type="OrthoDB" id="7938775at2"/>
<sequence length="375" mass="43193">MDLWAITVFLLQSAMIFVVSTLLFDILHYLLHRWENSRFKLLRTFSSWHWVHHKFLDMNLDIDPRYVRQNFWFHILPEFVTGLIGTLLFLFVFPWPAVAANVVLRIVLLIGTIREEGMDFNHMAMDRVDGQRPLWWVNNSYHALHHVHPHNFFSSFFNLFDLLFGTGNQIAGRRFLLTGASGAYGTAMKERLEREGGIVETAKSGLDFSAGNYEKMREKLERADVLILAHGAKSEDCWNANYRTPVDLTELFIEIGRDRLTAPEVWGLGSEVELHGDMGIDELRDYAASKRAFAARARDFYTSGNLVYRHIVPASFTSAMGKGAMSARTAVAITLFFIKRGFTYVPVTYTTLAVWNYFRFRFIQKPETAELRAAE</sequence>
<organism evidence="1 2">
    <name type="scientific">Paradevosia tibetensis</name>
    <dbReference type="NCBI Taxonomy" id="1447062"/>
    <lineage>
        <taxon>Bacteria</taxon>
        <taxon>Pseudomonadati</taxon>
        <taxon>Pseudomonadota</taxon>
        <taxon>Alphaproteobacteria</taxon>
        <taxon>Hyphomicrobiales</taxon>
        <taxon>Devosiaceae</taxon>
        <taxon>Paradevosia</taxon>
    </lineage>
</organism>
<evidence type="ECO:0000313" key="1">
    <source>
        <dbReference type="EMBL" id="QEE21039.1"/>
    </source>
</evidence>